<name>A0A1M6T556_REIAG</name>
<dbReference type="STRING" id="156994.SAMN04488028_105290"/>
<reference evidence="3" key="1">
    <citation type="submission" date="2016-11" db="EMBL/GenBank/DDBJ databases">
        <authorList>
            <person name="Varghese N."/>
            <person name="Submissions S."/>
        </authorList>
    </citation>
    <scope>NUCLEOTIDE SEQUENCE [LARGE SCALE GENOMIC DNA]</scope>
    <source>
        <strain evidence="3">DSM 26134</strain>
    </source>
</reference>
<dbReference type="EMBL" id="FRAA01000005">
    <property type="protein sequence ID" value="SHK52060.1"/>
    <property type="molecule type" value="Genomic_DNA"/>
</dbReference>
<protein>
    <recommendedName>
        <fullName evidence="1">DUF2357 domain-containing protein</fullName>
    </recommendedName>
</protein>
<proteinExistence type="predicted"/>
<feature type="domain" description="DUF2357" evidence="1">
    <location>
        <begin position="72"/>
        <end position="321"/>
    </location>
</feature>
<dbReference type="AlphaFoldDB" id="A0A1M6T556"/>
<dbReference type="InterPro" id="IPR007505">
    <property type="entry name" value="PDDEXK_7"/>
</dbReference>
<evidence type="ECO:0000259" key="1">
    <source>
        <dbReference type="Pfam" id="PF09823"/>
    </source>
</evidence>
<accession>A0A1M6T556</accession>
<sequence length="743" mass="85798">MELLEFNIDDIKVKLASKVKGVLFDCEDHLEFGEERYQLVEGNFYQYELPEGYQLDDRHELVETNAFHTNQGRITPNIYVGQVSIPVLDAEETKVAELKLEVRSIKANYRSDYRFMLETITEKCTDLLLQSNSPVTQHFDIDYEKDSSSTYQRFSFIKSVIDNEEFDEAIQRILTSPVTKWIEKTEVVNTQRIKRLGSFEIRQLTTGSQRTSLPSSHHLHSVGLTSIPNKISSYSKTDSVDTPENRFVKHALETYLKFCSDIQSKASVGSRLYLEAKAVTQKLESYLHNTIFKGISRPTSLKLNSPILQRKEGYRELLKSWLVFDLAAKLTWQGGDDVYRAGKRDVATLYEYWLFFTLLDLFKDAFEIEPKETSKLIQKTNDGLGLQLKQGQHTALKGVFNTSTRELNVSFNYNKSFSGKSEYPEGGSWTKSMRPDYTLSFWPKSITKVEEAERLEQVVHIHFDAKYKVLHLNQIIDEEEETSRSFKNADILKMHAYKDAIRRTGGAYVLYPGTESMKEKGFHEIIPGLGAFPVRPSRTNTGIADLKAFILEVINHFVNRASQREFLSNKVYDIYRDKPSELNEPIPEKYGDKNIIPDETFVLVGFYRSAEHYNWIKKGQYNFRMGSGNGSLILEQEVIGAKYLLLHTHKEKKSGDLWKIVSKGPKVYSRLNLEKKGYPKATDEKDYEKHYLVIEIEKVTDKEFVGREWDYTKLSNYSEGNAKAYPFTTTLTELMKVIMKPTQ</sequence>
<dbReference type="Proteomes" id="UP000184474">
    <property type="component" value="Unassembled WGS sequence"/>
</dbReference>
<gene>
    <name evidence="2" type="ORF">SAMN04488028_105290</name>
</gene>
<dbReference type="RefSeq" id="WP_073123539.1">
    <property type="nucleotide sequence ID" value="NZ_FRAA01000005.1"/>
</dbReference>
<dbReference type="InterPro" id="IPR018633">
    <property type="entry name" value="DUF2357"/>
</dbReference>
<dbReference type="Pfam" id="PF09823">
    <property type="entry name" value="DUF2357"/>
    <property type="match status" value="1"/>
</dbReference>
<dbReference type="Pfam" id="PF04411">
    <property type="entry name" value="PDDEXK_7"/>
    <property type="match status" value="1"/>
</dbReference>
<keyword evidence="3" id="KW-1185">Reference proteome</keyword>
<evidence type="ECO:0000313" key="2">
    <source>
        <dbReference type="EMBL" id="SHK52060.1"/>
    </source>
</evidence>
<organism evidence="2 3">
    <name type="scientific">Reichenbachiella agariperforans</name>
    <dbReference type="NCBI Taxonomy" id="156994"/>
    <lineage>
        <taxon>Bacteria</taxon>
        <taxon>Pseudomonadati</taxon>
        <taxon>Bacteroidota</taxon>
        <taxon>Cytophagia</taxon>
        <taxon>Cytophagales</taxon>
        <taxon>Reichenbachiellaceae</taxon>
        <taxon>Reichenbachiella</taxon>
    </lineage>
</organism>
<evidence type="ECO:0000313" key="3">
    <source>
        <dbReference type="Proteomes" id="UP000184474"/>
    </source>
</evidence>